<evidence type="ECO:0000313" key="2">
    <source>
        <dbReference type="Proteomes" id="UP000244005"/>
    </source>
</evidence>
<dbReference type="Proteomes" id="UP000244005">
    <property type="component" value="Unassembled WGS sequence"/>
</dbReference>
<dbReference type="Gramene" id="Mp3g25150.2">
    <property type="protein sequence ID" value="Mp3g25150.2.cds1"/>
    <property type="gene ID" value="Mp3g25150"/>
</dbReference>
<reference evidence="2" key="1">
    <citation type="journal article" date="2017" name="Cell">
        <title>Insights into land plant evolution garnered from the Marchantia polymorpha genome.</title>
        <authorList>
            <person name="Bowman J.L."/>
            <person name="Kohchi T."/>
            <person name="Yamato K.T."/>
            <person name="Jenkins J."/>
            <person name="Shu S."/>
            <person name="Ishizaki K."/>
            <person name="Yamaoka S."/>
            <person name="Nishihama R."/>
            <person name="Nakamura Y."/>
            <person name="Berger F."/>
            <person name="Adam C."/>
            <person name="Aki S.S."/>
            <person name="Althoff F."/>
            <person name="Araki T."/>
            <person name="Arteaga-Vazquez M.A."/>
            <person name="Balasubrmanian S."/>
            <person name="Barry K."/>
            <person name="Bauer D."/>
            <person name="Boehm C.R."/>
            <person name="Briginshaw L."/>
            <person name="Caballero-Perez J."/>
            <person name="Catarino B."/>
            <person name="Chen F."/>
            <person name="Chiyoda S."/>
            <person name="Chovatia M."/>
            <person name="Davies K.M."/>
            <person name="Delmans M."/>
            <person name="Demura T."/>
            <person name="Dierschke T."/>
            <person name="Dolan L."/>
            <person name="Dorantes-Acosta A.E."/>
            <person name="Eklund D.M."/>
            <person name="Florent S.N."/>
            <person name="Flores-Sandoval E."/>
            <person name="Fujiyama A."/>
            <person name="Fukuzawa H."/>
            <person name="Galik B."/>
            <person name="Grimanelli D."/>
            <person name="Grimwood J."/>
            <person name="Grossniklaus U."/>
            <person name="Hamada T."/>
            <person name="Haseloff J."/>
            <person name="Hetherington A.J."/>
            <person name="Higo A."/>
            <person name="Hirakawa Y."/>
            <person name="Hundley H.N."/>
            <person name="Ikeda Y."/>
            <person name="Inoue K."/>
            <person name="Inoue S.I."/>
            <person name="Ishida S."/>
            <person name="Jia Q."/>
            <person name="Kakita M."/>
            <person name="Kanazawa T."/>
            <person name="Kawai Y."/>
            <person name="Kawashima T."/>
            <person name="Kennedy M."/>
            <person name="Kinose K."/>
            <person name="Kinoshita T."/>
            <person name="Kohara Y."/>
            <person name="Koide E."/>
            <person name="Komatsu K."/>
            <person name="Kopischke S."/>
            <person name="Kubo M."/>
            <person name="Kyozuka J."/>
            <person name="Lagercrantz U."/>
            <person name="Lin S.S."/>
            <person name="Lindquist E."/>
            <person name="Lipzen A.M."/>
            <person name="Lu C.W."/>
            <person name="De Luna E."/>
            <person name="Martienssen R.A."/>
            <person name="Minamino N."/>
            <person name="Mizutani M."/>
            <person name="Mizutani M."/>
            <person name="Mochizuki N."/>
            <person name="Monte I."/>
            <person name="Mosher R."/>
            <person name="Nagasaki H."/>
            <person name="Nakagami H."/>
            <person name="Naramoto S."/>
            <person name="Nishitani K."/>
            <person name="Ohtani M."/>
            <person name="Okamoto T."/>
            <person name="Okumura M."/>
            <person name="Phillips J."/>
            <person name="Pollak B."/>
            <person name="Reinders A."/>
            <person name="Rovekamp M."/>
            <person name="Sano R."/>
            <person name="Sawa S."/>
            <person name="Schmid M.W."/>
            <person name="Shirakawa M."/>
            <person name="Solano R."/>
            <person name="Spunde A."/>
            <person name="Suetsugu N."/>
            <person name="Sugano S."/>
            <person name="Sugiyama A."/>
            <person name="Sun R."/>
            <person name="Suzuki Y."/>
            <person name="Takenaka M."/>
            <person name="Takezawa D."/>
            <person name="Tomogane H."/>
            <person name="Tsuzuki M."/>
            <person name="Ueda T."/>
            <person name="Umeda M."/>
            <person name="Ward J.M."/>
            <person name="Watanabe Y."/>
            <person name="Yazaki K."/>
            <person name="Yokoyama R."/>
            <person name="Yoshitake Y."/>
            <person name="Yotsui I."/>
            <person name="Zachgo S."/>
            <person name="Schmutz J."/>
        </authorList>
    </citation>
    <scope>NUCLEOTIDE SEQUENCE [LARGE SCALE GENOMIC DNA]</scope>
    <source>
        <strain evidence="2">Tak-1</strain>
    </source>
</reference>
<reference evidence="1" key="2">
    <citation type="submission" date="2017-12" db="EMBL/GenBank/DDBJ databases">
        <title>WGS assembly of Marchantia polymorpha.</title>
        <authorList>
            <person name="Bowman J.L."/>
            <person name="Kohchi T."/>
            <person name="Yamato K.T."/>
            <person name="Jenkins J."/>
            <person name="Shu S."/>
            <person name="Ishizaki K."/>
            <person name="Yamaoka S."/>
            <person name="Nishihama R."/>
            <person name="Nakamura Y."/>
            <person name="Berger F."/>
            <person name="Adam C."/>
            <person name="Aki S.S."/>
            <person name="Althoff F."/>
            <person name="Araki T."/>
            <person name="Arteaga-Vazquez M.A."/>
            <person name="Balasubrmanian S."/>
            <person name="Bauer D."/>
            <person name="Boehm C.R."/>
            <person name="Briginshaw L."/>
            <person name="Caballero-Perez J."/>
            <person name="Catarino B."/>
            <person name="Chen F."/>
            <person name="Chiyoda S."/>
            <person name="Chovatia M."/>
            <person name="Davies K.M."/>
            <person name="Delmans M."/>
            <person name="Demura T."/>
            <person name="Dierschke T."/>
            <person name="Dolan L."/>
            <person name="Dorantes-Acosta A.E."/>
            <person name="Eklund D.M."/>
            <person name="Florent S.N."/>
            <person name="Flores-Sandoval E."/>
            <person name="Fujiyama A."/>
            <person name="Fukuzawa H."/>
            <person name="Galik B."/>
            <person name="Grimanelli D."/>
            <person name="Grimwood J."/>
            <person name="Grossniklaus U."/>
            <person name="Hamada T."/>
            <person name="Haseloff J."/>
            <person name="Hetherington A.J."/>
            <person name="Higo A."/>
            <person name="Hirakawa Y."/>
            <person name="Hundley H.N."/>
            <person name="Ikeda Y."/>
            <person name="Inoue K."/>
            <person name="Inoue S."/>
            <person name="Ishida S."/>
            <person name="Jia Q."/>
            <person name="Kakita M."/>
            <person name="Kanazawa T."/>
            <person name="Kawai Y."/>
            <person name="Kawashima T."/>
            <person name="Kennedy M."/>
            <person name="Kinose K."/>
            <person name="Kinoshita T."/>
            <person name="Kohara Y."/>
            <person name="Koide E."/>
            <person name="Komatsu K."/>
            <person name="Kopischke S."/>
            <person name="Kubo M."/>
            <person name="Kyozuka J."/>
            <person name="Lagercrantz U."/>
            <person name="Lin S.S."/>
            <person name="Lindquist E."/>
            <person name="Lipzen A.M."/>
            <person name="Lu C."/>
            <person name="Luna E.D."/>
            <person name="Martienssen R.A."/>
            <person name="Minamino N."/>
            <person name="Mizutani M."/>
            <person name="Mizutani M."/>
            <person name="Mochizuki N."/>
            <person name="Monte I."/>
            <person name="Mosher R."/>
            <person name="Nagasaki H."/>
            <person name="Nakagami H."/>
            <person name="Naramoto S."/>
            <person name="Nishitani K."/>
            <person name="Ohtani M."/>
            <person name="Okamoto T."/>
            <person name="Okumura M."/>
            <person name="Phillips J."/>
            <person name="Pollak B."/>
            <person name="Reinders A."/>
            <person name="Roevekamp M."/>
            <person name="Sano R."/>
            <person name="Sawa S."/>
            <person name="Schmid M.W."/>
            <person name="Shirakawa M."/>
            <person name="Solano R."/>
            <person name="Spunde A."/>
            <person name="Suetsugu N."/>
            <person name="Sugano S."/>
            <person name="Sugiyama A."/>
            <person name="Sun R."/>
            <person name="Suzuki Y."/>
            <person name="Takenaka M."/>
            <person name="Takezawa D."/>
            <person name="Tomogane H."/>
            <person name="Tsuzuki M."/>
            <person name="Ueda T."/>
            <person name="Umeda M."/>
            <person name="Ward J.M."/>
            <person name="Watanabe Y."/>
            <person name="Yazaki K."/>
            <person name="Yokoyama R."/>
            <person name="Yoshitake Y."/>
            <person name="Yotsui I."/>
            <person name="Zachgo S."/>
            <person name="Schmutz J."/>
        </authorList>
    </citation>
    <scope>NUCLEOTIDE SEQUENCE [LARGE SCALE GENOMIC DNA]</scope>
    <source>
        <strain evidence="1">Tak-1</strain>
    </source>
</reference>
<sequence length="87" mass="10300">MAFPVLRAFLKVSRVISGNEIEPRDEEFILIAHIILPRRYQSDLSCRATEIYSEVAGHRWHTFFQKEESVHCQNLLQECRFPRKHSS</sequence>
<dbReference type="Gramene" id="Mp3g25150.1">
    <property type="protein sequence ID" value="Mp3g25150.1.cds1"/>
    <property type="gene ID" value="Mp3g25150"/>
</dbReference>
<dbReference type="AlphaFoldDB" id="A0A2R6WEN7"/>
<gene>
    <name evidence="1" type="ORF">MARPO_0100s0028</name>
</gene>
<name>A0A2R6WEN7_MARPO</name>
<keyword evidence="2" id="KW-1185">Reference proteome</keyword>
<protein>
    <submittedName>
        <fullName evidence="1">Uncharacterized protein</fullName>
    </submittedName>
</protein>
<dbReference type="EMBL" id="KZ772772">
    <property type="protein sequence ID" value="PTQ32316.1"/>
    <property type="molecule type" value="Genomic_DNA"/>
</dbReference>
<proteinExistence type="predicted"/>
<dbReference type="Gramene" id="Mp3g25150.3">
    <property type="protein sequence ID" value="Mp3g25150.3.cds1"/>
    <property type="gene ID" value="Mp3g25150"/>
</dbReference>
<accession>A0A2R6WEN7</accession>
<organism evidence="1 2">
    <name type="scientific">Marchantia polymorpha</name>
    <name type="common">Common liverwort</name>
    <name type="synonym">Marchantia aquatica</name>
    <dbReference type="NCBI Taxonomy" id="3197"/>
    <lineage>
        <taxon>Eukaryota</taxon>
        <taxon>Viridiplantae</taxon>
        <taxon>Streptophyta</taxon>
        <taxon>Embryophyta</taxon>
        <taxon>Marchantiophyta</taxon>
        <taxon>Marchantiopsida</taxon>
        <taxon>Marchantiidae</taxon>
        <taxon>Marchantiales</taxon>
        <taxon>Marchantiaceae</taxon>
        <taxon>Marchantia</taxon>
    </lineage>
</organism>
<dbReference type="EMBL" id="KZ772772">
    <property type="protein sequence ID" value="PTQ32315.1"/>
    <property type="molecule type" value="Genomic_DNA"/>
</dbReference>
<dbReference type="EMBL" id="KZ772772">
    <property type="protein sequence ID" value="PTQ32317.1"/>
    <property type="molecule type" value="Genomic_DNA"/>
</dbReference>
<evidence type="ECO:0000313" key="1">
    <source>
        <dbReference type="EMBL" id="PTQ32315.1"/>
    </source>
</evidence>